<feature type="compositionally biased region" description="Low complexity" evidence="9">
    <location>
        <begin position="219"/>
        <end position="234"/>
    </location>
</feature>
<evidence type="ECO:0000256" key="1">
    <source>
        <dbReference type="ARBA" id="ARBA00004123"/>
    </source>
</evidence>
<evidence type="ECO:0000256" key="2">
    <source>
        <dbReference type="ARBA" id="ARBA00004496"/>
    </source>
</evidence>
<keyword evidence="6" id="KW-0805">Transcription regulation</keyword>
<evidence type="ECO:0000256" key="8">
    <source>
        <dbReference type="ARBA" id="ARBA00023242"/>
    </source>
</evidence>
<comment type="subcellular location">
    <subcellularLocation>
        <location evidence="2">Cytoplasm</location>
    </subcellularLocation>
    <subcellularLocation>
        <location evidence="1">Nucleus</location>
    </subcellularLocation>
</comment>
<dbReference type="Pfam" id="PF08528">
    <property type="entry name" value="Whi5"/>
    <property type="match status" value="1"/>
</dbReference>
<feature type="compositionally biased region" description="Basic and acidic residues" evidence="9">
    <location>
        <begin position="89"/>
        <end position="101"/>
    </location>
</feature>
<comment type="similarity">
    <text evidence="3">Belongs to the WHI5/NRM1 family.</text>
</comment>
<evidence type="ECO:0000256" key="9">
    <source>
        <dbReference type="SAM" id="MobiDB-lite"/>
    </source>
</evidence>
<keyword evidence="11" id="KW-1185">Reference proteome</keyword>
<evidence type="ECO:0000256" key="7">
    <source>
        <dbReference type="ARBA" id="ARBA00023163"/>
    </source>
</evidence>
<gene>
    <name evidence="10" type="ORF">SBOR_9088</name>
</gene>
<sequence length="527" mass="57702">MASPKTSTTRRVLGDINININTSALEIHYASSMAKIQQASYDIESTRTTLNLSEVVGNSTTEIRRENREATDTDLQVGGCLEEGKLEERISSQNMEKESGDTRTTTSVHLSNAEPNRLAGKKRYLLANVDVAEVSEAEARRETGKKAKTETHQASIKSSLQVAISVTSPRQNLFPCNKAIQDETGWKEGCPRVYGDVYGNENTPRTSHKVLRRASQIKSSSSVTASPSSSFPSTGDAEDTAITTDNSQVTETSTPDDSVFTSTNVITPKSFRTSTFEPLSRDEIRQQSQALRLRLSLANYKVKTNQIDLPLSRLEIRSTTPKLLSSAPLRTNPSVGISISSRTPLPGAPIMKACTRALVPAINIQRPSPSSRNGRAFVRDEREKDRGKNVDIPSSPPISGRDSLSRRDSAISCTSLGSNSGSGSASGHAHPMTTNINTNTKEKTRDTEINMEKEVARRRQEVMRGKGKENVLSEHKKPMSESQKLGLANPPLMFAQSEMEMESNERGRSPELSRKAADGLLRLSLLR</sequence>
<evidence type="ECO:0000256" key="4">
    <source>
        <dbReference type="ARBA" id="ARBA00022490"/>
    </source>
</evidence>
<reference evidence="10 11" key="1">
    <citation type="journal article" date="2014" name="Genome Announc.">
        <title>Draft genome sequence of Sclerotinia borealis, a psychrophilic plant pathogenic fungus.</title>
        <authorList>
            <person name="Mardanov A.V."/>
            <person name="Beletsky A.V."/>
            <person name="Kadnikov V.V."/>
            <person name="Ignatov A.N."/>
            <person name="Ravin N.V."/>
        </authorList>
    </citation>
    <scope>NUCLEOTIDE SEQUENCE [LARGE SCALE GENOMIC DNA]</scope>
    <source>
        <strain evidence="11">F-4157</strain>
    </source>
</reference>
<name>W9C6I8_SCLBF</name>
<feature type="compositionally biased region" description="Basic and acidic residues" evidence="9">
    <location>
        <begin position="458"/>
        <end position="479"/>
    </location>
</feature>
<feature type="region of interest" description="Disordered" evidence="9">
    <location>
        <begin position="362"/>
        <end position="440"/>
    </location>
</feature>
<dbReference type="HOGENOM" id="CLU_516956_0_0_1"/>
<organism evidence="10 11">
    <name type="scientific">Sclerotinia borealis (strain F-4128)</name>
    <dbReference type="NCBI Taxonomy" id="1432307"/>
    <lineage>
        <taxon>Eukaryota</taxon>
        <taxon>Fungi</taxon>
        <taxon>Dikarya</taxon>
        <taxon>Ascomycota</taxon>
        <taxon>Pezizomycotina</taxon>
        <taxon>Leotiomycetes</taxon>
        <taxon>Helotiales</taxon>
        <taxon>Sclerotiniaceae</taxon>
        <taxon>Sclerotinia</taxon>
    </lineage>
</organism>
<accession>W9C6I8</accession>
<feature type="compositionally biased region" description="Basic and acidic residues" evidence="9">
    <location>
        <begin position="377"/>
        <end position="389"/>
    </location>
</feature>
<evidence type="ECO:0000313" key="10">
    <source>
        <dbReference type="EMBL" id="ESZ90519.1"/>
    </source>
</evidence>
<feature type="compositionally biased region" description="Basic and acidic residues" evidence="9">
    <location>
        <begin position="503"/>
        <end position="517"/>
    </location>
</feature>
<feature type="region of interest" description="Disordered" evidence="9">
    <location>
        <begin position="89"/>
        <end position="109"/>
    </location>
</feature>
<keyword evidence="8" id="KW-0539">Nucleus</keyword>
<dbReference type="EMBL" id="AYSA01000617">
    <property type="protein sequence ID" value="ESZ90519.1"/>
    <property type="molecule type" value="Genomic_DNA"/>
</dbReference>
<feature type="compositionally biased region" description="Polar residues" evidence="9">
    <location>
        <begin position="241"/>
        <end position="262"/>
    </location>
</feature>
<dbReference type="GO" id="GO:0005634">
    <property type="term" value="C:nucleus"/>
    <property type="evidence" value="ECO:0007669"/>
    <property type="project" value="UniProtKB-SubCell"/>
</dbReference>
<dbReference type="InterPro" id="IPR013734">
    <property type="entry name" value="TF_Nrm1/Whi5"/>
</dbReference>
<keyword evidence="5" id="KW-0678">Repressor</keyword>
<comment type="caution">
    <text evidence="10">The sequence shown here is derived from an EMBL/GenBank/DDBJ whole genome shotgun (WGS) entry which is preliminary data.</text>
</comment>
<proteinExistence type="inferred from homology"/>
<evidence type="ECO:0000256" key="5">
    <source>
        <dbReference type="ARBA" id="ARBA00022491"/>
    </source>
</evidence>
<keyword evidence="4" id="KW-0963">Cytoplasm</keyword>
<protein>
    <submittedName>
        <fullName evidence="10">Uncharacterized protein</fullName>
    </submittedName>
</protein>
<keyword evidence="7" id="KW-0804">Transcription</keyword>
<feature type="region of interest" description="Disordered" evidence="9">
    <location>
        <begin position="213"/>
        <end position="262"/>
    </location>
</feature>
<dbReference type="Proteomes" id="UP000019487">
    <property type="component" value="Unassembled WGS sequence"/>
</dbReference>
<dbReference type="GO" id="GO:0005737">
    <property type="term" value="C:cytoplasm"/>
    <property type="evidence" value="ECO:0007669"/>
    <property type="project" value="UniProtKB-SubCell"/>
</dbReference>
<evidence type="ECO:0000256" key="3">
    <source>
        <dbReference type="ARBA" id="ARBA00006922"/>
    </source>
</evidence>
<evidence type="ECO:0000313" key="11">
    <source>
        <dbReference type="Proteomes" id="UP000019487"/>
    </source>
</evidence>
<feature type="compositionally biased region" description="Low complexity" evidence="9">
    <location>
        <begin position="412"/>
        <end position="439"/>
    </location>
</feature>
<feature type="region of interest" description="Disordered" evidence="9">
    <location>
        <begin position="458"/>
        <end position="527"/>
    </location>
</feature>
<evidence type="ECO:0000256" key="6">
    <source>
        <dbReference type="ARBA" id="ARBA00023015"/>
    </source>
</evidence>
<dbReference type="OrthoDB" id="5345625at2759"/>
<dbReference type="AlphaFoldDB" id="W9C6I8"/>